<dbReference type="Proteomes" id="UP000186437">
    <property type="component" value="Unassembled WGS sequence"/>
</dbReference>
<reference evidence="1" key="1">
    <citation type="submission" date="2016-12" db="EMBL/GenBank/DDBJ databases">
        <authorList>
            <person name="Song W.-J."/>
            <person name="Kurnit D.M."/>
        </authorList>
    </citation>
    <scope>NUCLEOTIDE SEQUENCE [LARGE SCALE GENOMIC DNA]</scope>
    <source>
        <strain evidence="1">ATCC 51725</strain>
    </source>
</reference>
<proteinExistence type="predicted"/>
<reference evidence="3" key="2">
    <citation type="submission" date="2016-12" db="EMBL/GenBank/DDBJ databases">
        <authorList>
            <person name="Gulvik C.A."/>
        </authorList>
    </citation>
    <scope>NUCLEOTIDE SEQUENCE [LARGE SCALE GENOMIC DNA]</scope>
    <source>
        <strain evidence="3">ATCC 51725</strain>
    </source>
</reference>
<dbReference type="Proteomes" id="UP000255213">
    <property type="component" value="Unassembled WGS sequence"/>
</dbReference>
<evidence type="ECO:0000313" key="4">
    <source>
        <dbReference type="Proteomes" id="UP000255213"/>
    </source>
</evidence>
<dbReference type="EMBL" id="MSJL01000050">
    <property type="protein sequence ID" value="OLF49129.1"/>
    <property type="molecule type" value="Genomic_DNA"/>
</dbReference>
<organism evidence="1 3">
    <name type="scientific">Streptococcus acidominimus</name>
    <dbReference type="NCBI Taxonomy" id="1326"/>
    <lineage>
        <taxon>Bacteria</taxon>
        <taxon>Bacillati</taxon>
        <taxon>Bacillota</taxon>
        <taxon>Bacilli</taxon>
        <taxon>Lactobacillales</taxon>
        <taxon>Streptococcaceae</taxon>
        <taxon>Streptococcus</taxon>
    </lineage>
</organism>
<evidence type="ECO:0000313" key="3">
    <source>
        <dbReference type="Proteomes" id="UP000186437"/>
    </source>
</evidence>
<sequence>MSYMKQLVEVVEAARTFAETLLDYCNSVEGLGQGDVSSLPEKAEVRVAEEEKLVDIVEVRKLLAEKSKAGKTEEIRKLLQKFGASKLSEIEPSQYAQVMKEGEAL</sequence>
<name>A0A1Q8EBF6_STRAI</name>
<reference evidence="2 4" key="3">
    <citation type="submission" date="2018-06" db="EMBL/GenBank/DDBJ databases">
        <authorList>
            <consortium name="Pathogen Informatics"/>
            <person name="Doyle S."/>
        </authorList>
    </citation>
    <scope>NUCLEOTIDE SEQUENCE [LARGE SCALE GENOMIC DNA]</scope>
    <source>
        <strain evidence="2 4">NCTC12957</strain>
    </source>
</reference>
<accession>A0A1Q8EBF6</accession>
<keyword evidence="3" id="KW-1185">Reference proteome</keyword>
<evidence type="ECO:0000313" key="1">
    <source>
        <dbReference type="EMBL" id="OLF49129.1"/>
    </source>
</evidence>
<dbReference type="AlphaFoldDB" id="A0A1Q8EBF6"/>
<evidence type="ECO:0000313" key="2">
    <source>
        <dbReference type="EMBL" id="SUN06838.1"/>
    </source>
</evidence>
<dbReference type="OrthoDB" id="1667378at2"/>
<protein>
    <submittedName>
        <fullName evidence="2">Phage protein</fullName>
    </submittedName>
</protein>
<gene>
    <name evidence="1" type="ORF">BU200_08960</name>
    <name evidence="2" type="ORF">NCTC12957_00843</name>
</gene>
<dbReference type="EMBL" id="UHEN01000001">
    <property type="protein sequence ID" value="SUN06838.1"/>
    <property type="molecule type" value="Genomic_DNA"/>
</dbReference>
<dbReference type="RefSeq" id="WP_075099826.1">
    <property type="nucleotide sequence ID" value="NZ_MSJL01000050.1"/>
</dbReference>